<evidence type="ECO:0000313" key="13">
    <source>
        <dbReference type="EMBL" id="CAI8022507.1"/>
    </source>
</evidence>
<dbReference type="GO" id="GO:0016126">
    <property type="term" value="P:sterol biosynthetic process"/>
    <property type="evidence" value="ECO:0007669"/>
    <property type="project" value="UniProtKB-KW"/>
</dbReference>
<keyword evidence="14" id="KW-1185">Reference proteome</keyword>
<dbReference type="Pfam" id="PF08540">
    <property type="entry name" value="HMG_CoA_synt_C"/>
    <property type="match status" value="1"/>
</dbReference>
<dbReference type="GO" id="GO:0010142">
    <property type="term" value="P:farnesyl diphosphate biosynthetic process, mevalonate pathway"/>
    <property type="evidence" value="ECO:0007669"/>
    <property type="project" value="InterPro"/>
</dbReference>
<comment type="catalytic activity">
    <reaction evidence="7">
        <text>acetoacetyl-CoA + acetyl-CoA + H2O = (3S)-3-hydroxy-3-methylglutaryl-CoA + CoA + H(+)</text>
        <dbReference type="Rhea" id="RHEA:10188"/>
        <dbReference type="ChEBI" id="CHEBI:15377"/>
        <dbReference type="ChEBI" id="CHEBI:15378"/>
        <dbReference type="ChEBI" id="CHEBI:43074"/>
        <dbReference type="ChEBI" id="CHEBI:57286"/>
        <dbReference type="ChEBI" id="CHEBI:57287"/>
        <dbReference type="ChEBI" id="CHEBI:57288"/>
        <dbReference type="EC" id="2.3.3.10"/>
    </reaction>
    <physiologicalReaction direction="left-to-right" evidence="7">
        <dbReference type="Rhea" id="RHEA:10189"/>
    </physiologicalReaction>
</comment>
<evidence type="ECO:0000256" key="1">
    <source>
        <dbReference type="ARBA" id="ARBA00005218"/>
    </source>
</evidence>
<organism evidence="13 14">
    <name type="scientific">Geodia barretti</name>
    <name type="common">Barrett's horny sponge</name>
    <dbReference type="NCBI Taxonomy" id="519541"/>
    <lineage>
        <taxon>Eukaryota</taxon>
        <taxon>Metazoa</taxon>
        <taxon>Porifera</taxon>
        <taxon>Demospongiae</taxon>
        <taxon>Heteroscleromorpha</taxon>
        <taxon>Tetractinellida</taxon>
        <taxon>Astrophorina</taxon>
        <taxon>Geodiidae</taxon>
        <taxon>Geodia</taxon>
    </lineage>
</organism>
<dbReference type="InterPro" id="IPR010122">
    <property type="entry name" value="HMG_CoA_synthase_euk"/>
</dbReference>
<protein>
    <recommendedName>
        <fullName evidence="3 10">Hydroxymethylglutaryl-CoA synthase</fullName>
        <shortName evidence="10">HMG-CoA synthase</shortName>
        <ecNumber evidence="3 10">2.3.3.10</ecNumber>
    </recommendedName>
    <alternativeName>
        <fullName evidence="10">3-hydroxy-3-methylglutaryl coenzyme A synthase</fullName>
    </alternativeName>
</protein>
<comment type="function">
    <text evidence="10">Catalyzes the condensation of acetyl-CoA with acetoacetyl-CoA to form HMG-CoA.</text>
</comment>
<evidence type="ECO:0000256" key="8">
    <source>
        <dbReference type="PIRSR" id="PIRSR610122-1"/>
    </source>
</evidence>
<dbReference type="AlphaFoldDB" id="A0AA35S4Q2"/>
<reference evidence="13" key="1">
    <citation type="submission" date="2023-03" db="EMBL/GenBank/DDBJ databases">
        <authorList>
            <person name="Steffen K."/>
            <person name="Cardenas P."/>
        </authorList>
    </citation>
    <scope>NUCLEOTIDE SEQUENCE</scope>
</reference>
<evidence type="ECO:0000256" key="4">
    <source>
        <dbReference type="ARBA" id="ARBA00022679"/>
    </source>
</evidence>
<feature type="binding site" evidence="9">
    <location>
        <position position="268"/>
    </location>
    <ligand>
        <name>CoA</name>
        <dbReference type="ChEBI" id="CHEBI:57287"/>
    </ligand>
</feature>
<keyword evidence="5 10" id="KW-0752">Steroid biosynthesis</keyword>
<feature type="binding site" evidence="9">
    <location>
        <position position="172"/>
    </location>
    <ligand>
        <name>CoA</name>
        <dbReference type="ChEBI" id="CHEBI:57287"/>
    </ligand>
</feature>
<keyword evidence="10" id="KW-1207">Sterol metabolism</keyword>
<dbReference type="InterPro" id="IPR013528">
    <property type="entry name" value="HMG_CoA_synth_N"/>
</dbReference>
<dbReference type="FunFam" id="3.40.47.10:FF:000008">
    <property type="entry name" value="3-hydroxy-3-methylglutaryl coenzyme A synthase"/>
    <property type="match status" value="1"/>
</dbReference>
<keyword evidence="10" id="KW-0443">Lipid metabolism</keyword>
<dbReference type="PANTHER" id="PTHR43323">
    <property type="entry name" value="3-HYDROXY-3-METHYLGLUTARYL COENZYME A SYNTHASE"/>
    <property type="match status" value="1"/>
</dbReference>
<dbReference type="InterPro" id="IPR016039">
    <property type="entry name" value="Thiolase-like"/>
</dbReference>
<evidence type="ECO:0000256" key="2">
    <source>
        <dbReference type="ARBA" id="ARBA00007061"/>
    </source>
</evidence>
<dbReference type="Proteomes" id="UP001174909">
    <property type="component" value="Unassembled WGS sequence"/>
</dbReference>
<dbReference type="SUPFAM" id="SSF53901">
    <property type="entry name" value="Thiolase-like"/>
    <property type="match status" value="2"/>
</dbReference>
<dbReference type="NCBIfam" id="TIGR01833">
    <property type="entry name" value="HMG-CoA-S_euk"/>
    <property type="match status" value="1"/>
</dbReference>
<evidence type="ECO:0000256" key="9">
    <source>
        <dbReference type="PIRSR" id="PIRSR610122-2"/>
    </source>
</evidence>
<evidence type="ECO:0000259" key="11">
    <source>
        <dbReference type="Pfam" id="PF01154"/>
    </source>
</evidence>
<dbReference type="InterPro" id="IPR013746">
    <property type="entry name" value="HMG_CoA_synt_C_dom"/>
</dbReference>
<dbReference type="EC" id="2.3.3.10" evidence="3 10"/>
<gene>
    <name evidence="13" type="ORF">GBAR_LOCUS13206</name>
</gene>
<feature type="active site" description="Proton donor/acceptor" evidence="8">
    <location>
        <position position="259"/>
    </location>
</feature>
<feature type="active site" description="Proton donor/acceptor" evidence="8">
    <location>
        <position position="100"/>
    </location>
</feature>
<dbReference type="GO" id="GO:0006084">
    <property type="term" value="P:acetyl-CoA metabolic process"/>
    <property type="evidence" value="ECO:0007669"/>
    <property type="project" value="InterPro"/>
</dbReference>
<evidence type="ECO:0000256" key="5">
    <source>
        <dbReference type="ARBA" id="ARBA00022955"/>
    </source>
</evidence>
<comment type="similarity">
    <text evidence="2 10">Belongs to the thiolase-like superfamily. HMG-CoA synthase family.</text>
</comment>
<evidence type="ECO:0000259" key="12">
    <source>
        <dbReference type="Pfam" id="PF08540"/>
    </source>
</evidence>
<accession>A0AA35S4Q2</accession>
<dbReference type="PANTHER" id="PTHR43323:SF2">
    <property type="entry name" value="HYDROXYMETHYLGLUTARYL-COA SYNTHASE"/>
    <property type="match status" value="1"/>
</dbReference>
<feature type="active site" description="Acyl-thioester intermediate" evidence="8">
    <location>
        <position position="134"/>
    </location>
</feature>
<comment type="caution">
    <text evidence="13">The sequence shown here is derived from an EMBL/GenBank/DDBJ whole genome shotgun (WGS) entry which is preliminary data.</text>
</comment>
<evidence type="ECO:0000256" key="3">
    <source>
        <dbReference type="ARBA" id="ARBA00012978"/>
    </source>
</evidence>
<evidence type="ECO:0000256" key="10">
    <source>
        <dbReference type="RuleBase" id="RU364071"/>
    </source>
</evidence>
<dbReference type="CDD" id="cd00827">
    <property type="entry name" value="init_cond_enzymes"/>
    <property type="match status" value="1"/>
</dbReference>
<keyword evidence="10" id="KW-0444">Lipid biosynthesis</keyword>
<keyword evidence="4 10" id="KW-0808">Transferase</keyword>
<dbReference type="GO" id="GO:0004421">
    <property type="term" value="F:hydroxymethylglutaryl-CoA synthase activity"/>
    <property type="evidence" value="ECO:0007669"/>
    <property type="project" value="UniProtKB-EC"/>
</dbReference>
<feature type="domain" description="Hydroxymethylglutaryl-coenzyme A synthase C-terminal" evidence="12">
    <location>
        <begin position="192"/>
        <end position="354"/>
    </location>
</feature>
<keyword evidence="10" id="KW-0753">Steroid metabolism</keyword>
<evidence type="ECO:0000256" key="6">
    <source>
        <dbReference type="ARBA" id="ARBA00023011"/>
    </source>
</evidence>
<evidence type="ECO:0000256" key="7">
    <source>
        <dbReference type="ARBA" id="ARBA00049887"/>
    </source>
</evidence>
<name>A0AA35S4Q2_GEOBA</name>
<keyword evidence="6 10" id="KW-0756">Sterol biosynthesis</keyword>
<feature type="domain" description="Hydroxymethylglutaryl-coenzyme A synthase N-terminal" evidence="11">
    <location>
        <begin position="18"/>
        <end position="191"/>
    </location>
</feature>
<feature type="binding site" evidence="9">
    <location>
        <position position="226"/>
    </location>
    <ligand>
        <name>CoA</name>
        <dbReference type="ChEBI" id="CHEBI:57287"/>
    </ligand>
</feature>
<dbReference type="Gene3D" id="3.40.47.10">
    <property type="match status" value="1"/>
</dbReference>
<comment type="pathway">
    <text evidence="1 10">Metabolic intermediate biosynthesis; (R)-mevalonate biosynthesis; (R)-mevalonate from acetyl-CoA: step 2/3.</text>
</comment>
<dbReference type="Pfam" id="PF01154">
    <property type="entry name" value="HMG_CoA_synt_N"/>
    <property type="match status" value="1"/>
</dbReference>
<evidence type="ECO:0000313" key="14">
    <source>
        <dbReference type="Proteomes" id="UP001174909"/>
    </source>
</evidence>
<dbReference type="EMBL" id="CASHTH010001959">
    <property type="protein sequence ID" value="CAI8022507.1"/>
    <property type="molecule type" value="Genomic_DNA"/>
</dbReference>
<sequence>MPVTSAGAKVASLEAGKWPEDVGILAVEVYVPRTCVNQTELEAFDGASAGKYTIGLGQLNMGFCGDREDVHSLALTVVRGLMERHGVAYEDVGRLEVGTETILDKSKSTKTVLMQLFAESGNTSVEGIDTTNACYGGTQALFNAVSWVESSAWDGRFAVVVAADIAVYASGNARPTGGAGAVAMLIGPNAPLVLERGLRSLHMEHAYDFYKPNLSSEFPVVDGKLSIRCYLTALDKCYQRYSEKAGGVTLANTDYLIFHSPFTKLVQKSLARLKFIDFLRASAPDTAESATYAGMESLTGRTLEDTIGDKTVERLLVKVSSAEFSAKTSDSLLLGREVGNMYCASLYGGLASLFAT</sequence>
<proteinExistence type="inferred from homology"/>
<feature type="binding site" evidence="9">
    <location>
        <position position="264"/>
    </location>
    <ligand>
        <name>CoA</name>
        <dbReference type="ChEBI" id="CHEBI:57287"/>
    </ligand>
</feature>